<sequence length="179" mass="20060">MKDSQQLSFDIRLTRKDIQHLNLQHQKKLLVISVFVYWLLFAVMFMAKNRPLDGLAVSIAILGGAAVGVLVSGLMYLFVTFRSNRMYQSDALLQHNHSYTFSNTGISTASNSGAYHINWKEIFKVTESKFLICIYVGSNRALLLPKTTITNQLPQGVAALKLILNANVAKDKLKLRKAS</sequence>
<reference evidence="3 4" key="1">
    <citation type="journal article" date="2014" name="Int. J. Syst. Evol. Microbiol.">
        <title>Complete genome sequence of Corynebacterium casei LMG S-19264T (=DSM 44701T), isolated from a smear-ripened cheese.</title>
        <authorList>
            <consortium name="US DOE Joint Genome Institute (JGI-PGF)"/>
            <person name="Walter F."/>
            <person name="Albersmeier A."/>
            <person name="Kalinowski J."/>
            <person name="Ruckert C."/>
        </authorList>
    </citation>
    <scope>NUCLEOTIDE SEQUENCE [LARGE SCALE GENOMIC DNA]</scope>
    <source>
        <strain evidence="3 4">CGMCC 1.15286</strain>
    </source>
</reference>
<gene>
    <name evidence="3" type="ORF">GCM10010918_51830</name>
</gene>
<evidence type="ECO:0000256" key="1">
    <source>
        <dbReference type="SAM" id="Phobius"/>
    </source>
</evidence>
<feature type="domain" description="YcxB-like C-terminal" evidence="2">
    <location>
        <begin position="101"/>
        <end position="150"/>
    </location>
</feature>
<dbReference type="AlphaFoldDB" id="A0A917HQB0"/>
<dbReference type="Proteomes" id="UP000600247">
    <property type="component" value="Unassembled WGS sequence"/>
</dbReference>
<keyword evidence="4" id="KW-1185">Reference proteome</keyword>
<proteinExistence type="predicted"/>
<keyword evidence="1" id="KW-0472">Membrane</keyword>
<feature type="transmembrane region" description="Helical" evidence="1">
    <location>
        <begin position="59"/>
        <end position="79"/>
    </location>
</feature>
<dbReference type="InterPro" id="IPR025588">
    <property type="entry name" value="YcxB-like_C"/>
</dbReference>
<keyword evidence="1" id="KW-0812">Transmembrane</keyword>
<name>A0A917HQB0_9BACL</name>
<comment type="caution">
    <text evidence="3">The sequence shown here is derived from an EMBL/GenBank/DDBJ whole genome shotgun (WGS) entry which is preliminary data.</text>
</comment>
<dbReference type="EMBL" id="BMHY01000017">
    <property type="protein sequence ID" value="GGG87176.1"/>
    <property type="molecule type" value="Genomic_DNA"/>
</dbReference>
<keyword evidence="1" id="KW-1133">Transmembrane helix</keyword>
<evidence type="ECO:0000313" key="4">
    <source>
        <dbReference type="Proteomes" id="UP000600247"/>
    </source>
</evidence>
<dbReference type="Pfam" id="PF14317">
    <property type="entry name" value="YcxB"/>
    <property type="match status" value="1"/>
</dbReference>
<dbReference type="RefSeq" id="WP_188892588.1">
    <property type="nucleotide sequence ID" value="NZ_BMHY01000017.1"/>
</dbReference>
<organism evidence="3 4">
    <name type="scientific">Paenibacillus radicis</name>
    <name type="common">ex Gao et al. 2016</name>
    <dbReference type="NCBI Taxonomy" id="1737354"/>
    <lineage>
        <taxon>Bacteria</taxon>
        <taxon>Bacillati</taxon>
        <taxon>Bacillota</taxon>
        <taxon>Bacilli</taxon>
        <taxon>Bacillales</taxon>
        <taxon>Paenibacillaceae</taxon>
        <taxon>Paenibacillus</taxon>
    </lineage>
</organism>
<evidence type="ECO:0000313" key="3">
    <source>
        <dbReference type="EMBL" id="GGG87176.1"/>
    </source>
</evidence>
<accession>A0A917HQB0</accession>
<protein>
    <recommendedName>
        <fullName evidence="2">YcxB-like C-terminal domain-containing protein</fullName>
    </recommendedName>
</protein>
<evidence type="ECO:0000259" key="2">
    <source>
        <dbReference type="Pfam" id="PF14317"/>
    </source>
</evidence>
<feature type="transmembrane region" description="Helical" evidence="1">
    <location>
        <begin position="29"/>
        <end position="47"/>
    </location>
</feature>